<name>A0A1H6FWB0_9EURY</name>
<evidence type="ECO:0000256" key="1">
    <source>
        <dbReference type="ARBA" id="ARBA00022723"/>
    </source>
</evidence>
<dbReference type="SUPFAM" id="SSF55008">
    <property type="entry name" value="HMA, heavy metal-associated domain"/>
    <property type="match status" value="1"/>
</dbReference>
<dbReference type="InterPro" id="IPR006121">
    <property type="entry name" value="HMA_dom"/>
</dbReference>
<keyword evidence="5" id="KW-1185">Reference proteome</keyword>
<dbReference type="Proteomes" id="UP000199112">
    <property type="component" value="Unassembled WGS sequence"/>
</dbReference>
<proteinExistence type="predicted"/>
<accession>A0A1H6FWB0</accession>
<reference evidence="5" key="1">
    <citation type="submission" date="2016-10" db="EMBL/GenBank/DDBJ databases">
        <authorList>
            <person name="Varghese N."/>
            <person name="Submissions S."/>
        </authorList>
    </citation>
    <scope>NUCLEOTIDE SEQUENCE [LARGE SCALE GENOMIC DNA]</scope>
    <source>
        <strain evidence="5">CGMCC 1.8981</strain>
    </source>
</reference>
<feature type="domain" description="HMA" evidence="3">
    <location>
        <begin position="4"/>
        <end position="70"/>
    </location>
</feature>
<protein>
    <submittedName>
        <fullName evidence="4">Heavy-metal-associated domain-containing protein</fullName>
    </submittedName>
</protein>
<sequence>MTLETTRVGIHGLNCPNCAAKVERAVAGLSGVHSAAVEFDIEQAVFEYNPRSVTLNRIVHTVEQTGCDSKRFTISLDGDRIQPNGRQAAADDSDGSHDSCCDDEETHMDGHQQNRSPF</sequence>
<dbReference type="GO" id="GO:0046872">
    <property type="term" value="F:metal ion binding"/>
    <property type="evidence" value="ECO:0007669"/>
    <property type="project" value="UniProtKB-KW"/>
</dbReference>
<dbReference type="InterPro" id="IPR017969">
    <property type="entry name" value="Heavy-metal-associated_CS"/>
</dbReference>
<evidence type="ECO:0000259" key="3">
    <source>
        <dbReference type="PROSITE" id="PS50846"/>
    </source>
</evidence>
<evidence type="ECO:0000313" key="4">
    <source>
        <dbReference type="EMBL" id="SEH15081.1"/>
    </source>
</evidence>
<dbReference type="Gene3D" id="3.30.70.100">
    <property type="match status" value="1"/>
</dbReference>
<dbReference type="EMBL" id="FNWL01000002">
    <property type="protein sequence ID" value="SEH15081.1"/>
    <property type="molecule type" value="Genomic_DNA"/>
</dbReference>
<gene>
    <name evidence="4" type="ORF">SAMN04487967_1911</name>
</gene>
<feature type="region of interest" description="Disordered" evidence="2">
    <location>
        <begin position="78"/>
        <end position="118"/>
    </location>
</feature>
<dbReference type="OrthoDB" id="146688at2157"/>
<dbReference type="InterPro" id="IPR036163">
    <property type="entry name" value="HMA_dom_sf"/>
</dbReference>
<dbReference type="CDD" id="cd00371">
    <property type="entry name" value="HMA"/>
    <property type="match status" value="1"/>
</dbReference>
<dbReference type="PROSITE" id="PS01047">
    <property type="entry name" value="HMA_1"/>
    <property type="match status" value="1"/>
</dbReference>
<dbReference type="RefSeq" id="WP_090506810.1">
    <property type="nucleotide sequence ID" value="NZ_FNWL01000002.1"/>
</dbReference>
<dbReference type="Pfam" id="PF00403">
    <property type="entry name" value="HMA"/>
    <property type="match status" value="1"/>
</dbReference>
<evidence type="ECO:0000313" key="5">
    <source>
        <dbReference type="Proteomes" id="UP000199112"/>
    </source>
</evidence>
<organism evidence="4 5">
    <name type="scientific">Natronorubrum sediminis</name>
    <dbReference type="NCBI Taxonomy" id="640943"/>
    <lineage>
        <taxon>Archaea</taxon>
        <taxon>Methanobacteriati</taxon>
        <taxon>Methanobacteriota</taxon>
        <taxon>Stenosarchaea group</taxon>
        <taxon>Halobacteria</taxon>
        <taxon>Halobacteriales</taxon>
        <taxon>Natrialbaceae</taxon>
        <taxon>Natronorubrum</taxon>
    </lineage>
</organism>
<dbReference type="AlphaFoldDB" id="A0A1H6FWB0"/>
<evidence type="ECO:0000256" key="2">
    <source>
        <dbReference type="SAM" id="MobiDB-lite"/>
    </source>
</evidence>
<keyword evidence="1" id="KW-0479">Metal-binding</keyword>
<dbReference type="PROSITE" id="PS50846">
    <property type="entry name" value="HMA_2"/>
    <property type="match status" value="1"/>
</dbReference>